<keyword evidence="1" id="KW-0732">Signal</keyword>
<feature type="chain" id="PRO_5046804498" evidence="1">
    <location>
        <begin position="20"/>
        <end position="465"/>
    </location>
</feature>
<keyword evidence="3" id="KW-1185">Reference proteome</keyword>
<organism evidence="2 3">
    <name type="scientific">Dokdonella soli</name>
    <dbReference type="NCBI Taxonomy" id="529810"/>
    <lineage>
        <taxon>Bacteria</taxon>
        <taxon>Pseudomonadati</taxon>
        <taxon>Pseudomonadota</taxon>
        <taxon>Gammaproteobacteria</taxon>
        <taxon>Lysobacterales</taxon>
        <taxon>Rhodanobacteraceae</taxon>
        <taxon>Dokdonella</taxon>
    </lineage>
</organism>
<comment type="caution">
    <text evidence="2">The sequence shown here is derived from an EMBL/GenBank/DDBJ whole genome shotgun (WGS) entry which is preliminary data.</text>
</comment>
<dbReference type="Proteomes" id="UP001501523">
    <property type="component" value="Unassembled WGS sequence"/>
</dbReference>
<dbReference type="Gene3D" id="2.60.40.10">
    <property type="entry name" value="Immunoglobulins"/>
    <property type="match status" value="1"/>
</dbReference>
<gene>
    <name evidence="2" type="ORF">GCM10009105_03580</name>
</gene>
<accession>A0ABN1IC64</accession>
<proteinExistence type="predicted"/>
<feature type="signal peptide" evidence="1">
    <location>
        <begin position="1"/>
        <end position="19"/>
    </location>
</feature>
<dbReference type="InterPro" id="IPR013783">
    <property type="entry name" value="Ig-like_fold"/>
</dbReference>
<dbReference type="RefSeq" id="WP_343786524.1">
    <property type="nucleotide sequence ID" value="NZ_BAAAEU010000001.1"/>
</dbReference>
<dbReference type="EMBL" id="BAAAEU010000001">
    <property type="protein sequence ID" value="GAA0705835.1"/>
    <property type="molecule type" value="Genomic_DNA"/>
</dbReference>
<name>A0ABN1IC64_9GAMM</name>
<evidence type="ECO:0000313" key="2">
    <source>
        <dbReference type="EMBL" id="GAA0705835.1"/>
    </source>
</evidence>
<reference evidence="2 3" key="1">
    <citation type="journal article" date="2019" name="Int. J. Syst. Evol. Microbiol.">
        <title>The Global Catalogue of Microorganisms (GCM) 10K type strain sequencing project: providing services to taxonomists for standard genome sequencing and annotation.</title>
        <authorList>
            <consortium name="The Broad Institute Genomics Platform"/>
            <consortium name="The Broad Institute Genome Sequencing Center for Infectious Disease"/>
            <person name="Wu L."/>
            <person name="Ma J."/>
        </authorList>
    </citation>
    <scope>NUCLEOTIDE SEQUENCE [LARGE SCALE GENOMIC DNA]</scope>
    <source>
        <strain evidence="2 3">JCM 15421</strain>
    </source>
</reference>
<evidence type="ECO:0000256" key="1">
    <source>
        <dbReference type="SAM" id="SignalP"/>
    </source>
</evidence>
<sequence length="465" mass="50175">MLSLSALAFSLLVAAPAPVPHSNLVIAPCDAGEHQQFEVITCDIELKNTGDKPIHVSKGEAAMAWDSIETGVITVPAHGVAYIKAKASLRDNAGYVKHSFRFATDEPGILAVRGSNVNAFVSTVLDDSAPTIDFGMVKLDGPLPSKSITLASREVNDFRILEILSKPDYLDASLGPDGRTVHATLRKDAPWGQLHDKIKLKINAPQQPEAWISVDANAQGEVVPDGDPFSLGLMRTNNKNEFLVRMTSRSGKDFKVGAVTLERLKGKADVVPCVPAESGCKLVRLRVTNDQALGRLQGVLNVELPDFKRTLPIEVVGMLLSPEVKVHDFNEEVEKAREAKGAAQSVAASPTQPKGIDITQAIKQTVNKEADVPPPGKGPLLRWSVANEGSIYGYIVYRADAETGPFLRINKEMIRVIDDGGNAAGSYQWRDNSAESGKVYWYSIGMVKGNGEKQPLTGAQKIIAK</sequence>
<evidence type="ECO:0000313" key="3">
    <source>
        <dbReference type="Proteomes" id="UP001501523"/>
    </source>
</evidence>
<protein>
    <submittedName>
        <fullName evidence="2">Uncharacterized protein</fullName>
    </submittedName>
</protein>